<evidence type="ECO:0000313" key="2">
    <source>
        <dbReference type="EMBL" id="BAZ92756.1"/>
    </source>
</evidence>
<organism evidence="2 3">
    <name type="scientific">Thiohalobacter thiocyanaticus</name>
    <dbReference type="NCBI Taxonomy" id="585455"/>
    <lineage>
        <taxon>Bacteria</taxon>
        <taxon>Pseudomonadati</taxon>
        <taxon>Pseudomonadota</taxon>
        <taxon>Gammaproteobacteria</taxon>
        <taxon>Thiohalobacterales</taxon>
        <taxon>Thiohalobacteraceae</taxon>
        <taxon>Thiohalobacter</taxon>
    </lineage>
</organism>
<dbReference type="EMBL" id="AP018052">
    <property type="protein sequence ID" value="BAZ92756.1"/>
    <property type="molecule type" value="Genomic_DNA"/>
</dbReference>
<dbReference type="OrthoDB" id="6198507at2"/>
<dbReference type="Proteomes" id="UP000218765">
    <property type="component" value="Chromosome"/>
</dbReference>
<proteinExistence type="predicted"/>
<feature type="signal peptide" evidence="1">
    <location>
        <begin position="1"/>
        <end position="30"/>
    </location>
</feature>
<dbReference type="KEGG" id="ttc:FOKN1_0352"/>
<dbReference type="RefSeq" id="WP_096364123.1">
    <property type="nucleotide sequence ID" value="NZ_AP018052.1"/>
</dbReference>
<dbReference type="Pfam" id="PF14334">
    <property type="entry name" value="DUF4390"/>
    <property type="match status" value="1"/>
</dbReference>
<feature type="chain" id="PRO_5012780474" description="DUF4390 domain-containing protein" evidence="1">
    <location>
        <begin position="31"/>
        <end position="190"/>
    </location>
</feature>
<accession>A0A1Z4VMA7</accession>
<evidence type="ECO:0000256" key="1">
    <source>
        <dbReference type="SAM" id="SignalP"/>
    </source>
</evidence>
<evidence type="ECO:0000313" key="3">
    <source>
        <dbReference type="Proteomes" id="UP000218765"/>
    </source>
</evidence>
<gene>
    <name evidence="2" type="ORF">FOKN1_0352</name>
</gene>
<evidence type="ECO:0008006" key="4">
    <source>
        <dbReference type="Google" id="ProtNLM"/>
    </source>
</evidence>
<protein>
    <recommendedName>
        <fullName evidence="4">DUF4390 domain-containing protein</fullName>
    </recommendedName>
</protein>
<keyword evidence="1" id="KW-0732">Signal</keyword>
<keyword evidence="3" id="KW-1185">Reference proteome</keyword>
<sequence length="190" mass="22135">MTLMMDPLRTRLPGWLLLGWLALTATPAQAFDVESIHPHWDRDVLRLDARLDFTLTQEARTALENGVPLVLLLQIEVLEPRDYLWDRVVARLRQRYRLSYHALSERYIVQRLNTGVRSSFPSLEGALYSLQQLEGLPVLDRSLLQPGHRYYGQLRISLDTEALPTPLRVWAYVSADWRLSSDWHPWPLQP</sequence>
<name>A0A1Z4VMA7_9GAMM</name>
<dbReference type="AlphaFoldDB" id="A0A1Z4VMA7"/>
<dbReference type="InterPro" id="IPR025500">
    <property type="entry name" value="DUF4390"/>
</dbReference>
<reference evidence="2 3" key="1">
    <citation type="submission" date="2017-05" db="EMBL/GenBank/DDBJ databases">
        <title>Thiocyanate degradation by Thiohalobacter thiocyanaticus FOKN1.</title>
        <authorList>
            <person name="Oshiki M."/>
            <person name="Fukushima T."/>
            <person name="Kawano S."/>
            <person name="Nakagawa J."/>
        </authorList>
    </citation>
    <scope>NUCLEOTIDE SEQUENCE [LARGE SCALE GENOMIC DNA]</scope>
    <source>
        <strain evidence="2 3">FOKN1</strain>
    </source>
</reference>